<accession>A0ABV9UA23</accession>
<dbReference type="PANTHER" id="PTHR21257:SF38">
    <property type="entry name" value="7-DEHYDROCHOLESTEROL REDUCTASE"/>
    <property type="match status" value="1"/>
</dbReference>
<dbReference type="InterPro" id="IPR018083">
    <property type="entry name" value="Sterol_reductase_CS"/>
</dbReference>
<dbReference type="Pfam" id="PF01222">
    <property type="entry name" value="ERG4_ERG24"/>
    <property type="match status" value="1"/>
</dbReference>
<evidence type="ECO:0000256" key="10">
    <source>
        <dbReference type="ARBA" id="ARBA00022989"/>
    </source>
</evidence>
<dbReference type="EC" id="1.3.1.21" evidence="17"/>
<keyword evidence="10 20" id="KW-1133">Transmembrane helix</keyword>
<evidence type="ECO:0000313" key="22">
    <source>
        <dbReference type="Proteomes" id="UP001595872"/>
    </source>
</evidence>
<evidence type="ECO:0000256" key="6">
    <source>
        <dbReference type="ARBA" id="ARBA00022778"/>
    </source>
</evidence>
<evidence type="ECO:0000256" key="16">
    <source>
        <dbReference type="ARBA" id="ARBA00023221"/>
    </source>
</evidence>
<keyword evidence="3" id="KW-0444">Lipid biosynthesis</keyword>
<feature type="transmembrane region" description="Helical" evidence="20">
    <location>
        <begin position="68"/>
        <end position="88"/>
    </location>
</feature>
<evidence type="ECO:0000256" key="15">
    <source>
        <dbReference type="ARBA" id="ARBA00023166"/>
    </source>
</evidence>
<keyword evidence="7" id="KW-0256">Endoplasmic reticulum</keyword>
<dbReference type="PROSITE" id="PS01018">
    <property type="entry name" value="STEROL_REDUCT_2"/>
    <property type="match status" value="1"/>
</dbReference>
<keyword evidence="5 20" id="KW-0812">Transmembrane</keyword>
<evidence type="ECO:0000256" key="9">
    <source>
        <dbReference type="ARBA" id="ARBA00022955"/>
    </source>
</evidence>
<evidence type="ECO:0000256" key="11">
    <source>
        <dbReference type="ARBA" id="ARBA00023002"/>
    </source>
</evidence>
<evidence type="ECO:0000256" key="19">
    <source>
        <dbReference type="ARBA" id="ARBA00042688"/>
    </source>
</evidence>
<dbReference type="Gene3D" id="1.20.120.1630">
    <property type="match status" value="1"/>
</dbReference>
<feature type="transmembrane region" description="Helical" evidence="20">
    <location>
        <begin position="143"/>
        <end position="160"/>
    </location>
</feature>
<evidence type="ECO:0000256" key="5">
    <source>
        <dbReference type="ARBA" id="ARBA00022692"/>
    </source>
</evidence>
<feature type="transmembrane region" description="Helical" evidence="20">
    <location>
        <begin position="19"/>
        <end position="37"/>
    </location>
</feature>
<gene>
    <name evidence="21" type="ORF">ACFPCY_31290</name>
</gene>
<keyword evidence="12" id="KW-0756">Sterol biosynthesis</keyword>
<dbReference type="RefSeq" id="WP_378261129.1">
    <property type="nucleotide sequence ID" value="NZ_JBHSIT010000010.1"/>
</dbReference>
<evidence type="ECO:0000256" key="17">
    <source>
        <dbReference type="ARBA" id="ARBA00038851"/>
    </source>
</evidence>
<dbReference type="Proteomes" id="UP001595872">
    <property type="component" value="Unassembled WGS sequence"/>
</dbReference>
<dbReference type="InterPro" id="IPR001171">
    <property type="entry name" value="ERG24_DHCR-like"/>
</dbReference>
<evidence type="ECO:0000256" key="7">
    <source>
        <dbReference type="ARBA" id="ARBA00022824"/>
    </source>
</evidence>
<name>A0ABV9UA23_9ACTN</name>
<feature type="transmembrane region" description="Helical" evidence="20">
    <location>
        <begin position="231"/>
        <end position="254"/>
    </location>
</feature>
<keyword evidence="16" id="KW-0753">Steroid metabolism</keyword>
<feature type="transmembrane region" description="Helical" evidence="20">
    <location>
        <begin position="108"/>
        <end position="131"/>
    </location>
</feature>
<dbReference type="PANTHER" id="PTHR21257">
    <property type="entry name" value="DELTA(14)-STEROL REDUCTASE"/>
    <property type="match status" value="1"/>
</dbReference>
<keyword evidence="14 20" id="KW-0472">Membrane</keyword>
<keyword evidence="6" id="KW-0152">Cholesterol biosynthesis</keyword>
<dbReference type="EMBL" id="JBHSIT010000010">
    <property type="protein sequence ID" value="MFC4911827.1"/>
    <property type="molecule type" value="Genomic_DNA"/>
</dbReference>
<evidence type="ECO:0000256" key="20">
    <source>
        <dbReference type="SAM" id="Phobius"/>
    </source>
</evidence>
<keyword evidence="11" id="KW-0560">Oxidoreductase</keyword>
<evidence type="ECO:0000256" key="12">
    <source>
        <dbReference type="ARBA" id="ARBA00023011"/>
    </source>
</evidence>
<keyword evidence="22" id="KW-1185">Reference proteome</keyword>
<reference evidence="22" key="1">
    <citation type="journal article" date="2019" name="Int. J. Syst. Evol. Microbiol.">
        <title>The Global Catalogue of Microorganisms (GCM) 10K type strain sequencing project: providing services to taxonomists for standard genome sequencing and annotation.</title>
        <authorList>
            <consortium name="The Broad Institute Genomics Platform"/>
            <consortium name="The Broad Institute Genome Sequencing Center for Infectious Disease"/>
            <person name="Wu L."/>
            <person name="Ma J."/>
        </authorList>
    </citation>
    <scope>NUCLEOTIDE SEQUENCE [LARGE SCALE GENOMIC DNA]</scope>
    <source>
        <strain evidence="22">KLKA75</strain>
    </source>
</reference>
<protein>
    <recommendedName>
        <fullName evidence="18">7-dehydrocholesterol reductase</fullName>
        <ecNumber evidence="17">1.3.1.21</ecNumber>
    </recommendedName>
    <alternativeName>
        <fullName evidence="19">Sterol Delta(7)-reductase</fullName>
    </alternativeName>
</protein>
<comment type="similarity">
    <text evidence="2">Belongs to the ERG4/ERG24 family.</text>
</comment>
<keyword evidence="13" id="KW-0443">Lipid metabolism</keyword>
<evidence type="ECO:0000256" key="3">
    <source>
        <dbReference type="ARBA" id="ARBA00022516"/>
    </source>
</evidence>
<evidence type="ECO:0000256" key="4">
    <source>
        <dbReference type="ARBA" id="ARBA00022548"/>
    </source>
</evidence>
<evidence type="ECO:0000256" key="2">
    <source>
        <dbReference type="ARBA" id="ARBA00005402"/>
    </source>
</evidence>
<keyword evidence="15" id="KW-1207">Sterol metabolism</keyword>
<evidence type="ECO:0000313" key="21">
    <source>
        <dbReference type="EMBL" id="MFC4911827.1"/>
    </source>
</evidence>
<feature type="transmembrane region" description="Helical" evidence="20">
    <location>
        <begin position="266"/>
        <end position="287"/>
    </location>
</feature>
<keyword evidence="4" id="KW-0153">Cholesterol metabolism</keyword>
<evidence type="ECO:0000256" key="8">
    <source>
        <dbReference type="ARBA" id="ARBA00022857"/>
    </source>
</evidence>
<evidence type="ECO:0000256" key="14">
    <source>
        <dbReference type="ARBA" id="ARBA00023136"/>
    </source>
</evidence>
<evidence type="ECO:0000256" key="18">
    <source>
        <dbReference type="ARBA" id="ARBA00039984"/>
    </source>
</evidence>
<comment type="caution">
    <text evidence="21">The sequence shown here is derived from an EMBL/GenBank/DDBJ whole genome shotgun (WGS) entry which is preliminary data.</text>
</comment>
<feature type="transmembrane region" description="Helical" evidence="20">
    <location>
        <begin position="200"/>
        <end position="219"/>
    </location>
</feature>
<sequence>MPAWTGSLESRRAEFLRGFLWPLALVVLTPPTVVVLWETCRYLGGSLWRLTTADGWDVIGDHFPAPTWTAAGIIVGFLAFEALLLRFLPGRHDHGPVTPAGQRPRYRLNGVAAWAVTHAAFLAGSYGLHWFSPGVLYARFGELLITMCASCLVLCWLLYLKGRYAPSSADAGANRTLVMDYFWGVELHPSVFGIDLKQLFNCRFGMMGWSLLVVSFAGYQHHTTGHLTNALAVSVLLQVVYIVKFFVWEGGYFASLDVMHDRFGYYLCWGVTTWLPGVYTLAAQYLTANPRDIPAPAAVALLVVGLGAIWVNYDADRQRQRTRRTDGRTRVWGRPPELIRARYTTDDGRTHDSLLLVSGWWGLARHFHYLPELVAALTWSLPAGPGRLLPYFYPIFLAILLVDRTGRDDRRCAAKYGPYWDEYRRRVRWRIVPYVF</sequence>
<keyword evidence="9" id="KW-0752">Steroid biosynthesis</keyword>
<comment type="subcellular location">
    <subcellularLocation>
        <location evidence="1">Endoplasmic reticulum membrane</location>
        <topology evidence="1">Multi-pass membrane protein</topology>
    </subcellularLocation>
</comment>
<feature type="transmembrane region" description="Helical" evidence="20">
    <location>
        <begin position="293"/>
        <end position="313"/>
    </location>
</feature>
<proteinExistence type="inferred from homology"/>
<evidence type="ECO:0000256" key="13">
    <source>
        <dbReference type="ARBA" id="ARBA00023098"/>
    </source>
</evidence>
<keyword evidence="8" id="KW-0521">NADP</keyword>
<evidence type="ECO:0000256" key="1">
    <source>
        <dbReference type="ARBA" id="ARBA00004477"/>
    </source>
</evidence>
<organism evidence="21 22">
    <name type="scientific">Actinomadura gamaensis</name>
    <dbReference type="NCBI Taxonomy" id="1763541"/>
    <lineage>
        <taxon>Bacteria</taxon>
        <taxon>Bacillati</taxon>
        <taxon>Actinomycetota</taxon>
        <taxon>Actinomycetes</taxon>
        <taxon>Streptosporangiales</taxon>
        <taxon>Thermomonosporaceae</taxon>
        <taxon>Actinomadura</taxon>
    </lineage>
</organism>